<dbReference type="PRINTS" id="PR01345">
    <property type="entry name" value="CERVTRCPTASE"/>
</dbReference>
<protein>
    <submittedName>
        <fullName evidence="1">Uncharacterized protein</fullName>
    </submittedName>
</protein>
<evidence type="ECO:0000313" key="2">
    <source>
        <dbReference type="Proteomes" id="UP001153636"/>
    </source>
</evidence>
<feature type="non-terminal residue" evidence="1">
    <location>
        <position position="153"/>
    </location>
</feature>
<dbReference type="OrthoDB" id="6372137at2759"/>
<organism evidence="1 2">
    <name type="scientific">Psylliodes chrysocephalus</name>
    <dbReference type="NCBI Taxonomy" id="3402493"/>
    <lineage>
        <taxon>Eukaryota</taxon>
        <taxon>Metazoa</taxon>
        <taxon>Ecdysozoa</taxon>
        <taxon>Arthropoda</taxon>
        <taxon>Hexapoda</taxon>
        <taxon>Insecta</taxon>
        <taxon>Pterygota</taxon>
        <taxon>Neoptera</taxon>
        <taxon>Endopterygota</taxon>
        <taxon>Coleoptera</taxon>
        <taxon>Polyphaga</taxon>
        <taxon>Cucujiformia</taxon>
        <taxon>Chrysomeloidea</taxon>
        <taxon>Chrysomelidae</taxon>
        <taxon>Galerucinae</taxon>
        <taxon>Alticini</taxon>
        <taxon>Psylliodes</taxon>
    </lineage>
</organism>
<dbReference type="Proteomes" id="UP001153636">
    <property type="component" value="Chromosome 11"/>
</dbReference>
<evidence type="ECO:0000313" key="1">
    <source>
        <dbReference type="EMBL" id="CAH1101484.1"/>
    </source>
</evidence>
<proteinExistence type="predicted"/>
<accession>A0A9P0CLT0</accession>
<reference evidence="1" key="1">
    <citation type="submission" date="2022-01" db="EMBL/GenBank/DDBJ databases">
        <authorList>
            <person name="King R."/>
        </authorList>
    </citation>
    <scope>NUCLEOTIDE SEQUENCE</scope>
</reference>
<sequence length="153" mass="18211">MSISRKKLTINFDYLIGLDNLNKLNKVKDLGLIYDNQFRFGSHINKLVNSANHSLGFIYRQTSIFSIKTIKILYNVLIKPKLEFGCLVWGDQPQIHLAPIEKTQNKFLRYLYFRKYHVWPDYTNVRSSRLRAEFNIISLTSRRILTMMLFLYK</sequence>
<dbReference type="AlphaFoldDB" id="A0A9P0CLT0"/>
<dbReference type="EMBL" id="OV651823">
    <property type="protein sequence ID" value="CAH1101484.1"/>
    <property type="molecule type" value="Genomic_DNA"/>
</dbReference>
<gene>
    <name evidence="1" type="ORF">PSYICH_LOCUS2794</name>
</gene>
<name>A0A9P0CLT0_9CUCU</name>
<keyword evidence="2" id="KW-1185">Reference proteome</keyword>